<accession>R1CDK2</accession>
<dbReference type="AlphaFoldDB" id="R1CDK2"/>
<organism evidence="1 2">
    <name type="scientific">Caldisalinibacter kiritimatiensis</name>
    <dbReference type="NCBI Taxonomy" id="1304284"/>
    <lineage>
        <taxon>Bacteria</taxon>
        <taxon>Bacillati</taxon>
        <taxon>Bacillota</taxon>
        <taxon>Tissierellia</taxon>
        <taxon>Tissierellales</taxon>
        <taxon>Thermohalobacteraceae</taxon>
        <taxon>Caldisalinibacter</taxon>
    </lineage>
</organism>
<dbReference type="InterPro" id="IPR036388">
    <property type="entry name" value="WH-like_DNA-bd_sf"/>
</dbReference>
<sequence>MNDNLYFIKIKSKKGLKNISRRQINKMIELQKSGLSYDEIGKLYKVDGNTVYKTIKDYKEGKYE</sequence>
<protein>
    <recommendedName>
        <fullName evidence="3">Resolvase HTH domain-containing protein</fullName>
    </recommendedName>
</protein>
<evidence type="ECO:0000313" key="1">
    <source>
        <dbReference type="EMBL" id="EOD00370.1"/>
    </source>
</evidence>
<name>R1CDK2_9FIRM</name>
<comment type="caution">
    <text evidence="1">The sequence shown here is derived from an EMBL/GenBank/DDBJ whole genome shotgun (WGS) entry which is preliminary data.</text>
</comment>
<evidence type="ECO:0000313" key="2">
    <source>
        <dbReference type="Proteomes" id="UP000013378"/>
    </source>
</evidence>
<evidence type="ECO:0008006" key="3">
    <source>
        <dbReference type="Google" id="ProtNLM"/>
    </source>
</evidence>
<reference evidence="1 2" key="1">
    <citation type="journal article" date="2015" name="Geomicrobiol. J.">
        <title>Caldisalinibacter kiritimatiensis gen. nov., sp. nov., a moderately thermohalophilic thiosulfate-reducing bacterium from a hypersaline microbial mat.</title>
        <authorList>
            <person name="Ben Hania W."/>
            <person name="Joseph M."/>
            <person name="Fiebig A."/>
            <person name="Bunk B."/>
            <person name="Klenk H.-P."/>
            <person name="Fardeau M.-L."/>
            <person name="Spring S."/>
        </authorList>
    </citation>
    <scope>NUCLEOTIDE SEQUENCE [LARGE SCALE GENOMIC DNA]</scope>
    <source>
        <strain evidence="1 2">L21-TH-D2</strain>
    </source>
</reference>
<dbReference type="EMBL" id="ARZA01000182">
    <property type="protein sequence ID" value="EOD00370.1"/>
    <property type="molecule type" value="Genomic_DNA"/>
</dbReference>
<gene>
    <name evidence="1" type="ORF">L21TH_1584</name>
</gene>
<dbReference type="RefSeq" id="WP_006313717.1">
    <property type="nucleotide sequence ID" value="NZ_ARZA01000182.1"/>
</dbReference>
<proteinExistence type="predicted"/>
<keyword evidence="2" id="KW-1185">Reference proteome</keyword>
<dbReference type="Proteomes" id="UP000013378">
    <property type="component" value="Unassembled WGS sequence"/>
</dbReference>
<dbReference type="Gene3D" id="1.10.10.10">
    <property type="entry name" value="Winged helix-like DNA-binding domain superfamily/Winged helix DNA-binding domain"/>
    <property type="match status" value="1"/>
</dbReference>